<dbReference type="InterPro" id="IPR001811">
    <property type="entry name" value="Chemokine_IL8-like_dom"/>
</dbReference>
<dbReference type="GeneID" id="115461027"/>
<evidence type="ECO:0000259" key="6">
    <source>
        <dbReference type="SMART" id="SM00199"/>
    </source>
</evidence>
<sequence length="101" mass="11438">MKSSAAVLMFTLLLITQDAHGLFEDPRCERCKCQKTTKSFVHPKKISDIRLLLPTHCCPRKEMILTLKTGSLVCVDPAAKWINTLLKIIQENKKESENPSL</sequence>
<dbReference type="KEGG" id="muo:115461027"/>
<dbReference type="Proteomes" id="UP000515156">
    <property type="component" value="Chromosome 2"/>
</dbReference>
<dbReference type="CTD" id="10563"/>
<dbReference type="CDD" id="cd00273">
    <property type="entry name" value="Chemokine_CXC"/>
    <property type="match status" value="1"/>
</dbReference>
<comment type="subcellular location">
    <subcellularLocation>
        <location evidence="1">Secreted</location>
    </subcellularLocation>
</comment>
<gene>
    <name evidence="8" type="primary">CXCL13</name>
</gene>
<evidence type="ECO:0000256" key="2">
    <source>
        <dbReference type="ARBA" id="ARBA00010665"/>
    </source>
</evidence>
<dbReference type="PRINTS" id="PR00436">
    <property type="entry name" value="INTERLEUKIN8"/>
</dbReference>
<evidence type="ECO:0000313" key="7">
    <source>
        <dbReference type="Proteomes" id="UP000515156"/>
    </source>
</evidence>
<feature type="chain" id="PRO_5028295595" evidence="5">
    <location>
        <begin position="22"/>
        <end position="101"/>
    </location>
</feature>
<dbReference type="InterPro" id="IPR036048">
    <property type="entry name" value="Interleukin_8-like_sf"/>
</dbReference>
<evidence type="ECO:0000256" key="5">
    <source>
        <dbReference type="SAM" id="SignalP"/>
    </source>
</evidence>
<evidence type="ECO:0000313" key="8">
    <source>
        <dbReference type="RefSeq" id="XP_030046406.1"/>
    </source>
</evidence>
<dbReference type="InterPro" id="IPR001089">
    <property type="entry name" value="Chemokine_CXC"/>
</dbReference>
<dbReference type="RefSeq" id="XP_030046406.1">
    <property type="nucleotide sequence ID" value="XM_030190546.1"/>
</dbReference>
<dbReference type="GO" id="GO:0006952">
    <property type="term" value="P:defense response"/>
    <property type="evidence" value="ECO:0007669"/>
    <property type="project" value="InterPro"/>
</dbReference>
<dbReference type="GO" id="GO:0006955">
    <property type="term" value="P:immune response"/>
    <property type="evidence" value="ECO:0007669"/>
    <property type="project" value="InterPro"/>
</dbReference>
<keyword evidence="3" id="KW-0202">Cytokine</keyword>
<dbReference type="PANTHER" id="PTHR12015:SF198">
    <property type="entry name" value="PLATELET BASIC PROTEIN"/>
    <property type="match status" value="1"/>
</dbReference>
<dbReference type="InterPro" id="IPR033899">
    <property type="entry name" value="CXC_Chemokine_domain"/>
</dbReference>
<dbReference type="Gene3D" id="2.40.50.40">
    <property type="match status" value="1"/>
</dbReference>
<accession>A0A6P7WZ46</accession>
<dbReference type="GO" id="GO:0008009">
    <property type="term" value="F:chemokine activity"/>
    <property type="evidence" value="ECO:0007669"/>
    <property type="project" value="InterPro"/>
</dbReference>
<reference evidence="8" key="1">
    <citation type="submission" date="2025-08" db="UniProtKB">
        <authorList>
            <consortium name="RefSeq"/>
        </authorList>
    </citation>
    <scope>IDENTIFICATION</scope>
</reference>
<dbReference type="SUPFAM" id="SSF54117">
    <property type="entry name" value="Interleukin 8-like chemokines"/>
    <property type="match status" value="1"/>
</dbReference>
<dbReference type="SMART" id="SM00199">
    <property type="entry name" value="SCY"/>
    <property type="match status" value="1"/>
</dbReference>
<protein>
    <submittedName>
        <fullName evidence="8">C-X-C motif chemokine 13</fullName>
    </submittedName>
</protein>
<proteinExistence type="inferred from homology"/>
<dbReference type="InterPro" id="IPR039809">
    <property type="entry name" value="Chemokine_b/g/d"/>
</dbReference>
<dbReference type="GO" id="GO:0005615">
    <property type="term" value="C:extracellular space"/>
    <property type="evidence" value="ECO:0007669"/>
    <property type="project" value="UniProtKB-KW"/>
</dbReference>
<dbReference type="InParanoid" id="A0A6P7WZ46"/>
<organism evidence="7 8">
    <name type="scientific">Microcaecilia unicolor</name>
    <dbReference type="NCBI Taxonomy" id="1415580"/>
    <lineage>
        <taxon>Eukaryota</taxon>
        <taxon>Metazoa</taxon>
        <taxon>Chordata</taxon>
        <taxon>Craniata</taxon>
        <taxon>Vertebrata</taxon>
        <taxon>Euteleostomi</taxon>
        <taxon>Amphibia</taxon>
        <taxon>Gymnophiona</taxon>
        <taxon>Siphonopidae</taxon>
        <taxon>Microcaecilia</taxon>
    </lineage>
</organism>
<feature type="domain" description="Chemokine interleukin-8-like" evidence="6">
    <location>
        <begin position="28"/>
        <end position="89"/>
    </location>
</feature>
<evidence type="ECO:0000256" key="1">
    <source>
        <dbReference type="ARBA" id="ARBA00004613"/>
    </source>
</evidence>
<dbReference type="Pfam" id="PF00048">
    <property type="entry name" value="IL8"/>
    <property type="match status" value="1"/>
</dbReference>
<dbReference type="OrthoDB" id="9948647at2759"/>
<evidence type="ECO:0000256" key="4">
    <source>
        <dbReference type="ARBA" id="ARBA00022525"/>
    </source>
</evidence>
<feature type="signal peptide" evidence="5">
    <location>
        <begin position="1"/>
        <end position="21"/>
    </location>
</feature>
<comment type="similarity">
    <text evidence="2">Belongs to the intercrine alpha (chemokine CxC) family.</text>
</comment>
<keyword evidence="4" id="KW-0964">Secreted</keyword>
<keyword evidence="5" id="KW-0732">Signal</keyword>
<dbReference type="PRINTS" id="PR00437">
    <property type="entry name" value="SMALLCYTKCXC"/>
</dbReference>
<evidence type="ECO:0000256" key="3">
    <source>
        <dbReference type="ARBA" id="ARBA00022514"/>
    </source>
</evidence>
<dbReference type="AlphaFoldDB" id="A0A6P7WZ46"/>
<dbReference type="PANTHER" id="PTHR12015">
    <property type="entry name" value="SMALL INDUCIBLE CYTOKINE A"/>
    <property type="match status" value="1"/>
</dbReference>
<name>A0A6P7WZ46_9AMPH</name>
<keyword evidence="7" id="KW-1185">Reference proteome</keyword>